<feature type="region of interest" description="Disordered" evidence="1">
    <location>
        <begin position="29"/>
        <end position="65"/>
    </location>
</feature>
<dbReference type="Proteomes" id="UP000095287">
    <property type="component" value="Unplaced"/>
</dbReference>
<reference evidence="3" key="1">
    <citation type="submission" date="2016-11" db="UniProtKB">
        <authorList>
            <consortium name="WormBaseParasite"/>
        </authorList>
    </citation>
    <scope>IDENTIFICATION</scope>
</reference>
<evidence type="ECO:0000313" key="2">
    <source>
        <dbReference type="Proteomes" id="UP000095287"/>
    </source>
</evidence>
<name>A0A1I7ZTU9_9BILA</name>
<protein>
    <submittedName>
        <fullName evidence="3">Uncharacterized protein</fullName>
    </submittedName>
</protein>
<evidence type="ECO:0000256" key="1">
    <source>
        <dbReference type="SAM" id="MobiDB-lite"/>
    </source>
</evidence>
<proteinExistence type="predicted"/>
<dbReference type="WBParaSite" id="L893_g29769.t1">
    <property type="protein sequence ID" value="L893_g29769.t1"/>
    <property type="gene ID" value="L893_g29769"/>
</dbReference>
<organism evidence="2 3">
    <name type="scientific">Steinernema glaseri</name>
    <dbReference type="NCBI Taxonomy" id="37863"/>
    <lineage>
        <taxon>Eukaryota</taxon>
        <taxon>Metazoa</taxon>
        <taxon>Ecdysozoa</taxon>
        <taxon>Nematoda</taxon>
        <taxon>Chromadorea</taxon>
        <taxon>Rhabditida</taxon>
        <taxon>Tylenchina</taxon>
        <taxon>Panagrolaimomorpha</taxon>
        <taxon>Strongyloidoidea</taxon>
        <taxon>Steinernematidae</taxon>
        <taxon>Steinernema</taxon>
    </lineage>
</organism>
<feature type="compositionally biased region" description="Basic and acidic residues" evidence="1">
    <location>
        <begin position="35"/>
        <end position="50"/>
    </location>
</feature>
<accession>A0A1I7ZTU9</accession>
<evidence type="ECO:0000313" key="3">
    <source>
        <dbReference type="WBParaSite" id="L893_g29769.t1"/>
    </source>
</evidence>
<keyword evidence="2" id="KW-1185">Reference proteome</keyword>
<sequence length="154" mass="17150">MKRSDAPPPTLSVLDPKCKCAISHRKSFRLNANQRDARDDAHKSAKKETSSSEPLPPEGDQKEGTIAAIHRRPCKRISGNLGFQHLGLRNTWRRIWRSAAKGWTEPSMFTRGAVGYKTSDFMFVNRVGGCEDVRRLIGRGGPSSCGRGVIRMQT</sequence>
<dbReference type="AlphaFoldDB" id="A0A1I7ZTU9"/>